<dbReference type="InterPro" id="IPR000868">
    <property type="entry name" value="Isochorismatase-like_dom"/>
</dbReference>
<name>A0A450WE82_9GAMM</name>
<sequence>MTDTHHASNDDTLKRGDALLIVDVQNDFCPGGALPIEDGDKVVPVINRWIEAAVRKDLPIYASRDWHPAGHISFTESGGLWPPHCIQDSNGAALHPDLQLPDATVKVTKGVRFDQDQYSAFHETGLAVRLRRDGIQRVWVMGLAEDVCVLATVLDGLREDFEVVLVGDGTRSITPESGHKARNEMRDAGALIIRRPLSCNDSGRL</sequence>
<keyword evidence="2" id="KW-0662">Pyridine nucleotide biosynthesis</keyword>
<dbReference type="EC" id="3.5.1.19" evidence="6"/>
<dbReference type="PANTHER" id="PTHR11080:SF2">
    <property type="entry name" value="LD05707P"/>
    <property type="match status" value="1"/>
</dbReference>
<protein>
    <recommendedName>
        <fullName evidence="6">nicotinamidase</fullName>
        <ecNumber evidence="6">3.5.1.19</ecNumber>
    </recommendedName>
    <alternativeName>
        <fullName evidence="7">Nicotinamide deamidase</fullName>
    </alternativeName>
</protein>
<evidence type="ECO:0000256" key="4">
    <source>
        <dbReference type="ARBA" id="ARBA00022801"/>
    </source>
</evidence>
<dbReference type="GO" id="GO:0019363">
    <property type="term" value="P:pyridine nucleotide biosynthetic process"/>
    <property type="evidence" value="ECO:0007669"/>
    <property type="project" value="UniProtKB-KW"/>
</dbReference>
<evidence type="ECO:0000256" key="6">
    <source>
        <dbReference type="ARBA" id="ARBA00039017"/>
    </source>
</evidence>
<evidence type="ECO:0000256" key="3">
    <source>
        <dbReference type="ARBA" id="ARBA00022723"/>
    </source>
</evidence>
<comment type="similarity">
    <text evidence="1">Belongs to the isochorismatase family.</text>
</comment>
<dbReference type="GO" id="GO:0046872">
    <property type="term" value="F:metal ion binding"/>
    <property type="evidence" value="ECO:0007669"/>
    <property type="project" value="UniProtKB-KW"/>
</dbReference>
<dbReference type="Pfam" id="PF00857">
    <property type="entry name" value="Isochorismatase"/>
    <property type="match status" value="1"/>
</dbReference>
<comment type="pathway">
    <text evidence="5">Cofactor biosynthesis; nicotinate biosynthesis; nicotinate from nicotinamide: step 1/1.</text>
</comment>
<proteinExistence type="inferred from homology"/>
<gene>
    <name evidence="9" type="ORF">BECKLFY1418C_GA0070996_101420</name>
</gene>
<keyword evidence="4" id="KW-0378">Hydrolase</keyword>
<dbReference type="SUPFAM" id="SSF52499">
    <property type="entry name" value="Isochorismatase-like hydrolases"/>
    <property type="match status" value="1"/>
</dbReference>
<dbReference type="Gene3D" id="3.40.50.850">
    <property type="entry name" value="Isochorismatase-like"/>
    <property type="match status" value="1"/>
</dbReference>
<evidence type="ECO:0000256" key="7">
    <source>
        <dbReference type="ARBA" id="ARBA00043224"/>
    </source>
</evidence>
<dbReference type="AlphaFoldDB" id="A0A450WE82"/>
<keyword evidence="3" id="KW-0479">Metal-binding</keyword>
<dbReference type="InterPro" id="IPR036380">
    <property type="entry name" value="Isochorismatase-like_sf"/>
</dbReference>
<evidence type="ECO:0000256" key="1">
    <source>
        <dbReference type="ARBA" id="ARBA00006336"/>
    </source>
</evidence>
<dbReference type="EMBL" id="CAADFN010000014">
    <property type="protein sequence ID" value="VFK15288.1"/>
    <property type="molecule type" value="Genomic_DNA"/>
</dbReference>
<evidence type="ECO:0000313" key="9">
    <source>
        <dbReference type="EMBL" id="VFK15288.1"/>
    </source>
</evidence>
<feature type="domain" description="Isochorismatase-like" evidence="8">
    <location>
        <begin position="18"/>
        <end position="193"/>
    </location>
</feature>
<dbReference type="CDD" id="cd01011">
    <property type="entry name" value="nicotinamidase"/>
    <property type="match status" value="1"/>
</dbReference>
<organism evidence="9">
    <name type="scientific">Candidatus Kentrum sp. LFY</name>
    <dbReference type="NCBI Taxonomy" id="2126342"/>
    <lineage>
        <taxon>Bacteria</taxon>
        <taxon>Pseudomonadati</taxon>
        <taxon>Pseudomonadota</taxon>
        <taxon>Gammaproteobacteria</taxon>
        <taxon>Candidatus Kentrum</taxon>
    </lineage>
</organism>
<dbReference type="GO" id="GO:0008936">
    <property type="term" value="F:nicotinamidase activity"/>
    <property type="evidence" value="ECO:0007669"/>
    <property type="project" value="UniProtKB-EC"/>
</dbReference>
<accession>A0A450WE82</accession>
<evidence type="ECO:0000259" key="8">
    <source>
        <dbReference type="Pfam" id="PF00857"/>
    </source>
</evidence>
<dbReference type="PANTHER" id="PTHR11080">
    <property type="entry name" value="PYRAZINAMIDASE/NICOTINAMIDASE"/>
    <property type="match status" value="1"/>
</dbReference>
<dbReference type="InterPro" id="IPR052347">
    <property type="entry name" value="Isochorismatase_Nicotinamidase"/>
</dbReference>
<reference evidence="9" key="1">
    <citation type="submission" date="2019-02" db="EMBL/GenBank/DDBJ databases">
        <authorList>
            <person name="Gruber-Vodicka R. H."/>
            <person name="Seah K. B. B."/>
        </authorList>
    </citation>
    <scope>NUCLEOTIDE SEQUENCE</scope>
    <source>
        <strain evidence="9">BECK_BY7</strain>
    </source>
</reference>
<evidence type="ECO:0000256" key="5">
    <source>
        <dbReference type="ARBA" id="ARBA00037900"/>
    </source>
</evidence>
<evidence type="ECO:0000256" key="2">
    <source>
        <dbReference type="ARBA" id="ARBA00022642"/>
    </source>
</evidence>